<dbReference type="EMBL" id="CM007647">
    <property type="protein sequence ID" value="ONM09071.1"/>
    <property type="molecule type" value="Genomic_DNA"/>
</dbReference>
<proteinExistence type="predicted"/>
<organism evidence="1">
    <name type="scientific">Zea mays</name>
    <name type="common">Maize</name>
    <dbReference type="NCBI Taxonomy" id="4577"/>
    <lineage>
        <taxon>Eukaryota</taxon>
        <taxon>Viridiplantae</taxon>
        <taxon>Streptophyta</taxon>
        <taxon>Embryophyta</taxon>
        <taxon>Tracheophyta</taxon>
        <taxon>Spermatophyta</taxon>
        <taxon>Magnoliopsida</taxon>
        <taxon>Liliopsida</taxon>
        <taxon>Poales</taxon>
        <taxon>Poaceae</taxon>
        <taxon>PACMAD clade</taxon>
        <taxon>Panicoideae</taxon>
        <taxon>Andropogonodae</taxon>
        <taxon>Andropogoneae</taxon>
        <taxon>Tripsacinae</taxon>
        <taxon>Zea</taxon>
    </lineage>
</organism>
<evidence type="ECO:0000313" key="1">
    <source>
        <dbReference type="EMBL" id="ONM09071.1"/>
    </source>
</evidence>
<reference evidence="1" key="1">
    <citation type="submission" date="2015-12" db="EMBL/GenBank/DDBJ databases">
        <title>Update maize B73 reference genome by single molecule sequencing technologies.</title>
        <authorList>
            <consortium name="Maize Genome Sequencing Project"/>
            <person name="Ware D."/>
        </authorList>
    </citation>
    <scope>NUCLEOTIDE SEQUENCE [LARGE SCALE GENOMIC DNA]</scope>
    <source>
        <tissue evidence="1">Seedling</tissue>
    </source>
</reference>
<gene>
    <name evidence="1" type="ORF">ZEAMMB73_Zm00001d033978</name>
</gene>
<sequence>MPARASPVMPMDERREMDPVADAHRVAWLQHGLLVLLHIHPIRLHLHGDVAVHRPTTEDNCYYLGCHLTNIKAMRNLFVDAFTLKKYVAKGVDVMVVRELNGGVDDERARQGRADGERDAQGAHDRTSQIAHVAYCASEKKVHMSI</sequence>
<protein>
    <submittedName>
        <fullName evidence="1">Lipid phosphate phosphatase delta</fullName>
    </submittedName>
</protein>
<name>A0A1D6L3Q2_MAIZE</name>
<dbReference type="AlphaFoldDB" id="A0A1D6L3Q2"/>
<dbReference type="InParanoid" id="A0A1D6L3Q2"/>
<accession>A0A1D6L3Q2</accession>